<dbReference type="InterPro" id="IPR001351">
    <property type="entry name" value="Ribosomal_uS3_C"/>
</dbReference>
<evidence type="ECO:0000256" key="8">
    <source>
        <dbReference type="HAMAP-Rule" id="MF_01309"/>
    </source>
</evidence>
<dbReference type="KEGG" id="alq:C7Y71_009580"/>
<evidence type="ECO:0000256" key="3">
    <source>
        <dbReference type="ARBA" id="ARBA00022884"/>
    </source>
</evidence>
<dbReference type="AlphaFoldDB" id="A0A5P8E8D9"/>
<keyword evidence="5 8" id="KW-0687">Ribonucleoprotein</keyword>
<evidence type="ECO:0000256" key="5">
    <source>
        <dbReference type="ARBA" id="ARBA00023274"/>
    </source>
</evidence>
<comment type="subunit">
    <text evidence="8">Part of the 30S ribosomal subunit. Forms a tight complex with proteins S10 and S14.</text>
</comment>
<evidence type="ECO:0000313" key="13">
    <source>
        <dbReference type="Proteomes" id="UP000249375"/>
    </source>
</evidence>
<dbReference type="NCBIfam" id="TIGR01009">
    <property type="entry name" value="rpsC_bact"/>
    <property type="match status" value="1"/>
</dbReference>
<dbReference type="InterPro" id="IPR005704">
    <property type="entry name" value="Ribosomal_uS3_bac-typ"/>
</dbReference>
<evidence type="ECO:0000256" key="2">
    <source>
        <dbReference type="ARBA" id="ARBA00022730"/>
    </source>
</evidence>
<gene>
    <name evidence="8" type="primary">rpsC</name>
    <name evidence="12" type="ORF">C7Y71_009580</name>
</gene>
<dbReference type="SUPFAM" id="SSF54814">
    <property type="entry name" value="Prokaryotic type KH domain (KH-domain type II)"/>
    <property type="match status" value="1"/>
</dbReference>
<keyword evidence="3 8" id="KW-0694">RNA-binding</keyword>
<dbReference type="PANTHER" id="PTHR11760">
    <property type="entry name" value="30S/40S RIBOSOMAL PROTEIN S3"/>
    <property type="match status" value="1"/>
</dbReference>
<dbReference type="EMBL" id="CP033459">
    <property type="protein sequence ID" value="QFQ13233.1"/>
    <property type="molecule type" value="Genomic_DNA"/>
</dbReference>
<dbReference type="GO" id="GO:0006412">
    <property type="term" value="P:translation"/>
    <property type="evidence" value="ECO:0007669"/>
    <property type="project" value="UniProtKB-UniRule"/>
</dbReference>
<evidence type="ECO:0000256" key="1">
    <source>
        <dbReference type="ARBA" id="ARBA00010761"/>
    </source>
</evidence>
<dbReference type="Gene3D" id="3.30.1140.32">
    <property type="entry name" value="Ribosomal protein S3, C-terminal domain"/>
    <property type="match status" value="1"/>
</dbReference>
<evidence type="ECO:0000259" key="11">
    <source>
        <dbReference type="PROSITE" id="PS50823"/>
    </source>
</evidence>
<name>A0A5P8E8D9_9BACT</name>
<feature type="compositionally biased region" description="Basic and acidic residues" evidence="10">
    <location>
        <begin position="233"/>
        <end position="245"/>
    </location>
</feature>
<dbReference type="GO" id="GO:0003729">
    <property type="term" value="F:mRNA binding"/>
    <property type="evidence" value="ECO:0007669"/>
    <property type="project" value="UniProtKB-UniRule"/>
</dbReference>
<dbReference type="HAMAP" id="MF_01309_B">
    <property type="entry name" value="Ribosomal_uS3_B"/>
    <property type="match status" value="1"/>
</dbReference>
<dbReference type="PROSITE" id="PS50823">
    <property type="entry name" value="KH_TYPE_2"/>
    <property type="match status" value="1"/>
</dbReference>
<keyword evidence="4 8" id="KW-0689">Ribosomal protein</keyword>
<dbReference type="Gene3D" id="3.30.300.20">
    <property type="match status" value="1"/>
</dbReference>
<dbReference type="PROSITE" id="PS00548">
    <property type="entry name" value="RIBOSOMAL_S3"/>
    <property type="match status" value="1"/>
</dbReference>
<dbReference type="SUPFAM" id="SSF54821">
    <property type="entry name" value="Ribosomal protein S3 C-terminal domain"/>
    <property type="match status" value="1"/>
</dbReference>
<keyword evidence="13" id="KW-1185">Reference proteome</keyword>
<proteinExistence type="inferred from homology"/>
<dbReference type="InterPro" id="IPR036419">
    <property type="entry name" value="Ribosomal_S3_C_sf"/>
</dbReference>
<keyword evidence="2 8" id="KW-0699">rRNA-binding</keyword>
<dbReference type="Pfam" id="PF07650">
    <property type="entry name" value="KH_2"/>
    <property type="match status" value="1"/>
</dbReference>
<feature type="domain" description="KH type-2" evidence="11">
    <location>
        <begin position="38"/>
        <end position="106"/>
    </location>
</feature>
<dbReference type="Proteomes" id="UP000249375">
    <property type="component" value="Chromosome"/>
</dbReference>
<dbReference type="RefSeq" id="WP_111897462.1">
    <property type="nucleotide sequence ID" value="NZ_CP033459.1"/>
</dbReference>
<evidence type="ECO:0000256" key="7">
    <source>
        <dbReference type="ARBA" id="ARBA00035257"/>
    </source>
</evidence>
<evidence type="ECO:0000256" key="10">
    <source>
        <dbReference type="SAM" id="MobiDB-lite"/>
    </source>
</evidence>
<dbReference type="InterPro" id="IPR009019">
    <property type="entry name" value="KH_sf_prok-type"/>
</dbReference>
<dbReference type="CDD" id="cd02412">
    <property type="entry name" value="KH-II_30S_S3"/>
    <property type="match status" value="1"/>
</dbReference>
<sequence length="245" mass="27434">MGQKVNPISNRLGIVRGWDSNWYGGSNFGDTILEDSKIRKYLNARLANTSLSRIVIERTPKQITITVCTARPGVIIGKGGTEVNTLKEELKKVTDKDVQINIYEVKRPDLDATIVGDSIARQIERRVAYRRAIKNAISNAMRAGAEGIKVQISGRLNGAEMARKEMFKEGRTPLHTFRADIDYSLTEAHTKVGVLGIKVWICRGEVYGKRDLAPNFQQNDKNNGRQGGGRGRGNRDARRRNNDRK</sequence>
<feature type="region of interest" description="Disordered" evidence="10">
    <location>
        <begin position="213"/>
        <end position="245"/>
    </location>
</feature>
<evidence type="ECO:0000256" key="4">
    <source>
        <dbReference type="ARBA" id="ARBA00022980"/>
    </source>
</evidence>
<dbReference type="SMART" id="SM00322">
    <property type="entry name" value="KH"/>
    <property type="match status" value="1"/>
</dbReference>
<dbReference type="FunFam" id="3.30.1140.32:FF:000007">
    <property type="entry name" value="30S ribosomal protein S3"/>
    <property type="match status" value="1"/>
</dbReference>
<dbReference type="GO" id="GO:0003735">
    <property type="term" value="F:structural constituent of ribosome"/>
    <property type="evidence" value="ECO:0007669"/>
    <property type="project" value="InterPro"/>
</dbReference>
<organism evidence="12 13">
    <name type="scientific">Pseudoprevotella muciniphila</name>
    <dbReference type="NCBI Taxonomy" id="2133944"/>
    <lineage>
        <taxon>Bacteria</taxon>
        <taxon>Pseudomonadati</taxon>
        <taxon>Bacteroidota</taxon>
        <taxon>Bacteroidia</taxon>
        <taxon>Bacteroidales</taxon>
        <taxon>Prevotellaceae</taxon>
        <taxon>Pseudoprevotella</taxon>
    </lineage>
</organism>
<dbReference type="InterPro" id="IPR057258">
    <property type="entry name" value="Ribosomal_uS3"/>
</dbReference>
<dbReference type="FunFam" id="3.30.300.20:FF:000001">
    <property type="entry name" value="30S ribosomal protein S3"/>
    <property type="match status" value="1"/>
</dbReference>
<dbReference type="PANTHER" id="PTHR11760:SF19">
    <property type="entry name" value="SMALL RIBOSOMAL SUBUNIT PROTEIN US3C"/>
    <property type="match status" value="1"/>
</dbReference>
<evidence type="ECO:0000256" key="6">
    <source>
        <dbReference type="ARBA" id="ARBA00024998"/>
    </source>
</evidence>
<dbReference type="InterPro" id="IPR015946">
    <property type="entry name" value="KH_dom-like_a/b"/>
</dbReference>
<dbReference type="InterPro" id="IPR004044">
    <property type="entry name" value="KH_dom_type_2"/>
</dbReference>
<accession>A0A5P8E8D9</accession>
<comment type="similarity">
    <text evidence="1 8 9">Belongs to the universal ribosomal protein uS3 family.</text>
</comment>
<evidence type="ECO:0000256" key="9">
    <source>
        <dbReference type="RuleBase" id="RU003624"/>
    </source>
</evidence>
<dbReference type="Pfam" id="PF00189">
    <property type="entry name" value="Ribosomal_S3_C"/>
    <property type="match status" value="1"/>
</dbReference>
<comment type="function">
    <text evidence="6 8">Binds the lower part of the 30S subunit head. Binds mRNA in the 70S ribosome, positioning it for translation.</text>
</comment>
<protein>
    <recommendedName>
        <fullName evidence="7 8">Small ribosomal subunit protein uS3</fullName>
    </recommendedName>
</protein>
<dbReference type="GO" id="GO:0022627">
    <property type="term" value="C:cytosolic small ribosomal subunit"/>
    <property type="evidence" value="ECO:0007669"/>
    <property type="project" value="TreeGrafter"/>
</dbReference>
<dbReference type="GO" id="GO:0019843">
    <property type="term" value="F:rRNA binding"/>
    <property type="evidence" value="ECO:0007669"/>
    <property type="project" value="UniProtKB-UniRule"/>
</dbReference>
<dbReference type="InterPro" id="IPR004087">
    <property type="entry name" value="KH_dom"/>
</dbReference>
<dbReference type="OrthoDB" id="9806396at2"/>
<dbReference type="InterPro" id="IPR018280">
    <property type="entry name" value="Ribosomal_uS3_CS"/>
</dbReference>
<evidence type="ECO:0000313" key="12">
    <source>
        <dbReference type="EMBL" id="QFQ13233.1"/>
    </source>
</evidence>
<reference evidence="12 13" key="1">
    <citation type="submission" date="2018-11" db="EMBL/GenBank/DDBJ databases">
        <authorList>
            <person name="Na S.W."/>
            <person name="Baik M."/>
        </authorList>
    </citation>
    <scope>NUCLEOTIDE SEQUENCE [LARGE SCALE GENOMIC DNA]</scope>
    <source>
        <strain evidence="12 13">E39</strain>
    </source>
</reference>